<keyword evidence="4" id="KW-1185">Reference proteome</keyword>
<evidence type="ECO:0000313" key="4">
    <source>
        <dbReference type="Proteomes" id="UP000766486"/>
    </source>
</evidence>
<feature type="signal peptide" evidence="2">
    <location>
        <begin position="1"/>
        <end position="23"/>
    </location>
</feature>
<dbReference type="EMBL" id="CABFNS010000708">
    <property type="protein sequence ID" value="VUC23536.1"/>
    <property type="molecule type" value="Genomic_DNA"/>
</dbReference>
<feature type="compositionally biased region" description="Pro residues" evidence="1">
    <location>
        <begin position="124"/>
        <end position="133"/>
    </location>
</feature>
<protein>
    <submittedName>
        <fullName evidence="3">Uncharacterized protein</fullName>
    </submittedName>
</protein>
<accession>A0ABY6TXR2</accession>
<feature type="region of interest" description="Disordered" evidence="1">
    <location>
        <begin position="66"/>
        <end position="146"/>
    </location>
</feature>
<name>A0ABY6TXR2_BIOOC</name>
<evidence type="ECO:0000256" key="2">
    <source>
        <dbReference type="SAM" id="SignalP"/>
    </source>
</evidence>
<gene>
    <name evidence="3" type="ORF">CLO192961_LOCUS118803</name>
</gene>
<evidence type="ECO:0000313" key="3">
    <source>
        <dbReference type="EMBL" id="VUC23536.1"/>
    </source>
</evidence>
<feature type="chain" id="PRO_5046054681" evidence="2">
    <location>
        <begin position="24"/>
        <end position="189"/>
    </location>
</feature>
<proteinExistence type="predicted"/>
<reference evidence="3 4" key="1">
    <citation type="submission" date="2019-06" db="EMBL/GenBank/DDBJ databases">
        <authorList>
            <person name="Broberg M."/>
        </authorList>
    </citation>
    <scope>NUCLEOTIDE SEQUENCE [LARGE SCALE GENOMIC DNA]</scope>
</reference>
<feature type="compositionally biased region" description="Basic and acidic residues" evidence="1">
    <location>
        <begin position="92"/>
        <end position="103"/>
    </location>
</feature>
<sequence length="189" mass="21209">MVAAMQIGVAAGLVLGLTSHTLALSTNSDHDSLEERASVLLPERFEEGFQQRDVILDVELEERELDLRGIKPKPNPRPPRPAPPGPTRRPRAYHDDGLEERELLGNLYSRDLARRGIKPKPNPKPRPAPPGPTRRPRLYDDGELQARNVDMEMIDPSPTLNLAPHPLAQPADPDDLWNRVAWLRSRDKA</sequence>
<comment type="caution">
    <text evidence="3">The sequence shown here is derived from an EMBL/GenBank/DDBJ whole genome shotgun (WGS) entry which is preliminary data.</text>
</comment>
<feature type="compositionally biased region" description="Pro residues" evidence="1">
    <location>
        <begin position="73"/>
        <end position="87"/>
    </location>
</feature>
<dbReference type="Proteomes" id="UP000766486">
    <property type="component" value="Unassembled WGS sequence"/>
</dbReference>
<keyword evidence="2" id="KW-0732">Signal</keyword>
<organism evidence="3 4">
    <name type="scientific">Bionectria ochroleuca</name>
    <name type="common">Gliocladium roseum</name>
    <dbReference type="NCBI Taxonomy" id="29856"/>
    <lineage>
        <taxon>Eukaryota</taxon>
        <taxon>Fungi</taxon>
        <taxon>Dikarya</taxon>
        <taxon>Ascomycota</taxon>
        <taxon>Pezizomycotina</taxon>
        <taxon>Sordariomycetes</taxon>
        <taxon>Hypocreomycetidae</taxon>
        <taxon>Hypocreales</taxon>
        <taxon>Bionectriaceae</taxon>
        <taxon>Clonostachys</taxon>
    </lineage>
</organism>
<evidence type="ECO:0000256" key="1">
    <source>
        <dbReference type="SAM" id="MobiDB-lite"/>
    </source>
</evidence>